<dbReference type="STRING" id="559304.G8YKS5"/>
<dbReference type="OMA" id="CGVLCMQ"/>
<feature type="compositionally biased region" description="Low complexity" evidence="1">
    <location>
        <begin position="2720"/>
        <end position="2733"/>
    </location>
</feature>
<feature type="domain" description="Cell morphogenesis central region" evidence="4">
    <location>
        <begin position="1148"/>
        <end position="1439"/>
    </location>
</feature>
<feature type="domain" description="Cell morphogenesis central region" evidence="4">
    <location>
        <begin position="1959"/>
        <end position="2121"/>
    </location>
</feature>
<dbReference type="InterPro" id="IPR029473">
    <property type="entry name" value="MOR2-PAG1_mid"/>
</dbReference>
<dbReference type="InterPro" id="IPR025481">
    <property type="entry name" value="Cell_Morphogen_C"/>
</dbReference>
<feature type="compositionally biased region" description="Basic and acidic residues" evidence="1">
    <location>
        <begin position="2739"/>
        <end position="2753"/>
    </location>
</feature>
<evidence type="ECO:0000259" key="3">
    <source>
        <dbReference type="Pfam" id="PF14225"/>
    </source>
</evidence>
<evidence type="ECO:0000313" key="5">
    <source>
        <dbReference type="EMBL" id="CCE88659.1"/>
    </source>
</evidence>
<reference evidence="5 6" key="1">
    <citation type="journal article" date="2012" name="G3 (Bethesda)">
        <title>Pichia sorbitophila, an interspecies yeast hybrid reveals early steps of genome resolution following polyploidization.</title>
        <authorList>
            <person name="Leh Louis V."/>
            <person name="Despons L."/>
            <person name="Friedrich A."/>
            <person name="Martin T."/>
            <person name="Durrens P."/>
            <person name="Casaregola S."/>
            <person name="Neuveglise C."/>
            <person name="Fairhead C."/>
            <person name="Marck C."/>
            <person name="Cruz J.A."/>
            <person name="Straub M.L."/>
            <person name="Kugler V."/>
            <person name="Sacerdot C."/>
            <person name="Uzunov Z."/>
            <person name="Thierry A."/>
            <person name="Weiss S."/>
            <person name="Bleykasten C."/>
            <person name="De Montigny J."/>
            <person name="Jacques N."/>
            <person name="Jung P."/>
            <person name="Lemaire M."/>
            <person name="Mallet S."/>
            <person name="Morel G."/>
            <person name="Richard G.F."/>
            <person name="Sarkar A."/>
            <person name="Savel G."/>
            <person name="Schacherer J."/>
            <person name="Seret M.L."/>
            <person name="Talla E."/>
            <person name="Samson G."/>
            <person name="Jubin C."/>
            <person name="Poulain J."/>
            <person name="Vacherie B."/>
            <person name="Barbe V."/>
            <person name="Pelletier E."/>
            <person name="Sherman D.J."/>
            <person name="Westhof E."/>
            <person name="Weissenbach J."/>
            <person name="Baret P.V."/>
            <person name="Wincker P."/>
            <person name="Gaillardin C."/>
            <person name="Dujon B."/>
            <person name="Souciet J.L."/>
        </authorList>
    </citation>
    <scope>NUCLEOTIDE SEQUENCE [LARGE SCALE GENOMIC DNA]</scope>
    <source>
        <strain evidence="6">ATCC MYA-4447 / BCRC 22081 / CBS 7064 / NBRC 10061 / NRRL Y-12695</strain>
    </source>
</reference>
<dbReference type="PANTHER" id="PTHR12295">
    <property type="entry name" value="FURRY-RELATED"/>
    <property type="match status" value="1"/>
</dbReference>
<protein>
    <submittedName>
        <fullName evidence="5">Piso0_001435 protein</fullName>
    </submittedName>
</protein>
<gene>
    <name evidence="5" type="primary">Piso0_001435</name>
    <name evidence="5" type="ORF">GNLVRS01_PISO0F06341g</name>
</gene>
<dbReference type="Proteomes" id="UP000005222">
    <property type="component" value="Chromosome F"/>
</dbReference>
<dbReference type="GO" id="GO:0000902">
    <property type="term" value="P:cell morphogenesis"/>
    <property type="evidence" value="ECO:0007669"/>
    <property type="project" value="InterPro"/>
</dbReference>
<dbReference type="Pfam" id="PF14228">
    <property type="entry name" value="MOR2-PAG1_mid"/>
    <property type="match status" value="3"/>
</dbReference>
<feature type="domain" description="Cell morphogenesis central region" evidence="4">
    <location>
        <begin position="1636"/>
        <end position="1875"/>
    </location>
</feature>
<feature type="region of interest" description="Disordered" evidence="1">
    <location>
        <begin position="383"/>
        <end position="449"/>
    </location>
</feature>
<dbReference type="InParanoid" id="G8YKS5"/>
<evidence type="ECO:0000256" key="1">
    <source>
        <dbReference type="SAM" id="MobiDB-lite"/>
    </source>
</evidence>
<sequence length="2753" mass="311727">MSNMIEIPDLDESGSLKSENQFYHGSDDYHAFNEFNVSRSLSQVNSKEFSPTYDYYNSDDPRDTRNVGYINQGTEDVPLNGMDDYVGLKDQVLIKDDTSSKFSPHNTNNFPEDQIPDHIPANFEFTGNESSEASTDMPKLNSQFSTDEIKNSSYITKGSVSPTEVPVDATPSGNTYTFKLLDPPPLREKYPEERSDPQVMGEHININGDWRHGGNITPSISIADQFSSPLSQYPHYDSMKVSPQLPPPVSASSNVNKITLSNGEESVLTRKDLATYSKTPTEYTLHIIFTQFVRHAERKLNMCLEYSLLEEPRIFDILSEGVDPQFDKILASLGYIARHKPKPVIDSVMFWRKSKSEVASMAASEVERVLASVKSNISKINSSTSLSSVGSNQNTKPQTKSKRSLSLMRSKSISRLTGHSRSQSVSALASSKSHSSPTQEGRKSSEMDVNKQKAIFDEQLSQAREIAIQADRKSLASIFILCRVLIEVVKQASWEVSEDNLYSKLEDIVFTQLRTTDPISTSKSLVRSANWSLFAKLLGEMSEKRFWSVSDRFIASLEKVPTEVTQDNELQIFFLIEGMKYLKLTNYPLEKFEESADFMVSIAKFFSRAKNESIIYAYCEAVSSLILPLANILTAEANHPSWTEAIEKIYQKGVDIWKNTIKVNNSNASSSNIFNLTYNSNNPLTSYLLGNSNTWAYSLHLITSALSVSSRELFNSSWFELIENNLFKLKVKSSVNDRCTFIICTSRLLWVYLNRLNDTLNNTVKHLDKLLDWFFGSSLAKKQHWITADPMLVCTVVVFLRIMGHNHFNYVLDKGILQLLKSSYNGSSLENANFERLIITFKSFFAILEDYERGNSSEFPTDELFDKLSLEYEEQSNINLNISSKKEIRTFVPAKKILQNSTSKYVYEEVAKLASILLKQLDAQYGCDLWNIESGSNQSTPVLSSKSQSTFGLHFGLDFSYQSSKDTHLTLFATLLESVPWFMSASIGEKINLGDLPFKNVIAILTRNAIHPSPKIAASSLAALSKLASRKNAGVLITMFAKYAFQFSDKPSSSFKPEFSNSESSFKLLKIYTYLLNCWLQQFKRMDEEKVQNKSSNPFAQDDEAMNGDVLNDLYQINYKTTLPDQSGPSLKPGDELEWKTVITIVEEVEGNGLFFLCSQDSQTRSLGLSILKMVEQFDQAIYNITDRNKDHNEKLDTSKSHSRNSSKFAADIGTRLIHVLEDTDFLELIRPLRKELSVPEKTRLTKIKNKKNMLVKLAGSDYGIDSTLWFRLFPKLLDIFFERCPMPVALCRSIVCVRMVQMYELIYDYSESQRSYTSSLFSRQSYAVPPEVLVNQWRLYLIFACCSLTSTSEQKMTFPSQPTHGRKRSLHMFIQHQKITSAKSVFRMVIPFLKSQQQMIREAVISGLSCSNINILRTLLENLPESVNEWQTSKHKRDISEDRSRIAVVHVLCNISSRFKSNTSLYSDEWIVANFLSIIKNVKTYLSLPRVQTDIESQKLRRYFCTFLENTFLGLYNVSDVEKWFPFEARIGCFNYLKEWCGYGDSREITEERYETMLRSAHSNKDAASTLAILEVEKLALKFASLSAMATLCLGNIKQKIEIGGKFAVMSFDIVDLMNWIHDLCADENERIREIGQTAFRNIVKLNINNEEIYQIIVKECYAVQSSSKVTEIYFTTLVESLVQDERCQSLPYDVMCLASFFIGNDNYEIRYAAMKLLMYLEDKFFQSKTIETFSECVYSKVKVVYKKALFDISTHLASIHSGDAFERISYLTMYFNLVDNNSRRDILSCLLPWVQSITLETMSDEGNNEENSLKSADIILEPKSKMVINNLFEITVNFSSKISNEVEALWVALGRIPKNFDIIIEYLMKACVAKKSSFFVQYSRQIIDYLAFSQPDMLHIIDKLIDNLHPRAMVPPLQSSGSNVSVPDKELPYVADLSSVIGSNEKDAAFSLGMLSAVFLVDLLTIRNERMVEKLPLLLHASFVLLDHYLLVVQEQAARLLIHLLHALAPNEPKSIETMNALRQRDHFKFLWVYDDLNNDKKGARTPKNMDLLARSIIDVFVSVAPGLQEEWGRTALNWATTCAVRHIACRSFQLFRSLLSSMDQNMLKDMLHRLSNTISDESVDIQGFSMQILMTLNAITAELDPSKLIDFPQLFWSSVACLSTINEQEFIEVLSTMSKFVSKIDLDAPDTVSCLISTFPPKWEGKFEGLQQIVMIGLRSANAWEPTIKFLDRLIKLKDSEIIGMGDHRLLMTLLANIPRFLHALDQKKISPEIQETATILSEKAEQGGKSALSRLLMSLSKNKFRSKNDFLVQSVSTISTLFFPEYEAQILVILLGFLFNKTNWIKLETLNLLKHLLPLVDLQKDEFIGVGADLISPLLRLLLTDYAEPALEVLDEAVTISGSKLDKDILRMSLGNTSIKKEYAKTATLFGIPEESGWVVPMPAVTAASTRNNVHTVFSTCNVSTVAGDANDEKGTGENIQFHMEDYAPPADYADTLSAGVEEPDDSLSNMWAALDDFDSFFTKDTDQNGQPPLGLQIRNDRRTAYGYHMQHPSVDSKMSTSSDYTLPMDSAPHVYDNKVSMILNRSLARTQSNTSFKNGFADSVGTPNQETSELPHMPKRSYIPFKNMKPTGKSKLDRQISFSSLSPGSEHAYPASFRSPTLTPGSFFPQKEHHNQPNEAYPQSLGAHGSSDNITKLETLIHPGKRKSKRTTFFSPSSSNSVQSNESYNHNRKSKEEKGLKSPMRHEN</sequence>
<organism evidence="5 6">
    <name type="scientific">Pichia sorbitophila (strain ATCC MYA-4447 / BCRC 22081 / CBS 7064 / NBRC 10061 / NRRL Y-12695)</name>
    <name type="common">Hybrid yeast</name>
    <dbReference type="NCBI Taxonomy" id="559304"/>
    <lineage>
        <taxon>Eukaryota</taxon>
        <taxon>Fungi</taxon>
        <taxon>Dikarya</taxon>
        <taxon>Ascomycota</taxon>
        <taxon>Saccharomycotina</taxon>
        <taxon>Pichiomycetes</taxon>
        <taxon>Debaryomycetaceae</taxon>
        <taxon>Millerozyma</taxon>
    </lineage>
</organism>
<feature type="compositionally biased region" description="Low complexity" evidence="1">
    <location>
        <begin position="404"/>
        <end position="436"/>
    </location>
</feature>
<proteinExistence type="predicted"/>
<feature type="region of interest" description="Disordered" evidence="1">
    <location>
        <begin position="2648"/>
        <end position="2753"/>
    </location>
</feature>
<dbReference type="Pfam" id="PF14222">
    <property type="entry name" value="MOR2-PAG1_N"/>
    <property type="match status" value="1"/>
</dbReference>
<dbReference type="OrthoDB" id="6287725at2759"/>
<dbReference type="InterPro" id="IPR016024">
    <property type="entry name" value="ARM-type_fold"/>
</dbReference>
<dbReference type="EMBL" id="FO082054">
    <property type="protein sequence ID" value="CCE88659.1"/>
    <property type="molecule type" value="Genomic_DNA"/>
</dbReference>
<dbReference type="InterPro" id="IPR039867">
    <property type="entry name" value="Furry/Tao3/Mor2"/>
</dbReference>
<dbReference type="eggNOG" id="KOG1825">
    <property type="taxonomic scope" value="Eukaryota"/>
</dbReference>
<feature type="domain" description="Cell morphogenesis protein N-terminal" evidence="2">
    <location>
        <begin position="471"/>
        <end position="1080"/>
    </location>
</feature>
<accession>G8YKS5</accession>
<dbReference type="Pfam" id="PF14225">
    <property type="entry name" value="MOR2-PAG1_C"/>
    <property type="match status" value="1"/>
</dbReference>
<dbReference type="InterPro" id="IPR025614">
    <property type="entry name" value="Cell_morpho_N"/>
</dbReference>
<feature type="domain" description="Cell morphogenesis protein C-terminal" evidence="3">
    <location>
        <begin position="2155"/>
        <end position="2406"/>
    </location>
</feature>
<dbReference type="GO" id="GO:0005938">
    <property type="term" value="C:cell cortex"/>
    <property type="evidence" value="ECO:0007669"/>
    <property type="project" value="TreeGrafter"/>
</dbReference>
<dbReference type="FunCoup" id="G8YKS5">
    <property type="interactions" value="1145"/>
</dbReference>
<name>G8YKS5_PICSO</name>
<evidence type="ECO:0000313" key="6">
    <source>
        <dbReference type="Proteomes" id="UP000005222"/>
    </source>
</evidence>
<dbReference type="GO" id="GO:0030427">
    <property type="term" value="C:site of polarized growth"/>
    <property type="evidence" value="ECO:0007669"/>
    <property type="project" value="TreeGrafter"/>
</dbReference>
<feature type="compositionally biased region" description="Basic and acidic residues" evidence="1">
    <location>
        <begin position="440"/>
        <end position="449"/>
    </location>
</feature>
<dbReference type="HOGENOM" id="CLU_000325_0_0_1"/>
<evidence type="ECO:0000259" key="4">
    <source>
        <dbReference type="Pfam" id="PF14228"/>
    </source>
</evidence>
<evidence type="ECO:0000259" key="2">
    <source>
        <dbReference type="Pfam" id="PF14222"/>
    </source>
</evidence>
<dbReference type="SUPFAM" id="SSF48371">
    <property type="entry name" value="ARM repeat"/>
    <property type="match status" value="2"/>
</dbReference>
<dbReference type="PANTHER" id="PTHR12295:SF30">
    <property type="entry name" value="PROTEIN FURRY"/>
    <property type="match status" value="1"/>
</dbReference>
<keyword evidence="6" id="KW-1185">Reference proteome</keyword>